<evidence type="ECO:0000313" key="4">
    <source>
        <dbReference type="Proteomes" id="UP000799424"/>
    </source>
</evidence>
<evidence type="ECO:0000313" key="3">
    <source>
        <dbReference type="EMBL" id="KAF2829009.1"/>
    </source>
</evidence>
<reference evidence="3" key="1">
    <citation type="journal article" date="2020" name="Stud. Mycol.">
        <title>101 Dothideomycetes genomes: a test case for predicting lifestyles and emergence of pathogens.</title>
        <authorList>
            <person name="Haridas S."/>
            <person name="Albert R."/>
            <person name="Binder M."/>
            <person name="Bloem J."/>
            <person name="Labutti K."/>
            <person name="Salamov A."/>
            <person name="Andreopoulos B."/>
            <person name="Baker S."/>
            <person name="Barry K."/>
            <person name="Bills G."/>
            <person name="Bluhm B."/>
            <person name="Cannon C."/>
            <person name="Castanera R."/>
            <person name="Culley D."/>
            <person name="Daum C."/>
            <person name="Ezra D."/>
            <person name="Gonzalez J."/>
            <person name="Henrissat B."/>
            <person name="Kuo A."/>
            <person name="Liang C."/>
            <person name="Lipzen A."/>
            <person name="Lutzoni F."/>
            <person name="Magnuson J."/>
            <person name="Mondo S."/>
            <person name="Nolan M."/>
            <person name="Ohm R."/>
            <person name="Pangilinan J."/>
            <person name="Park H.-J."/>
            <person name="Ramirez L."/>
            <person name="Alfaro M."/>
            <person name="Sun H."/>
            <person name="Tritt A."/>
            <person name="Yoshinaga Y."/>
            <person name="Zwiers L.-H."/>
            <person name="Turgeon B."/>
            <person name="Goodwin S."/>
            <person name="Spatafora J."/>
            <person name="Crous P."/>
            <person name="Grigoriev I."/>
        </authorList>
    </citation>
    <scope>NUCLEOTIDE SEQUENCE</scope>
    <source>
        <strain evidence="3">CBS 113818</strain>
    </source>
</reference>
<accession>A0A6A7A8F6</accession>
<dbReference type="PANTHER" id="PTHR34502">
    <property type="entry name" value="DUF6594 DOMAIN-CONTAINING PROTEIN-RELATED"/>
    <property type="match status" value="1"/>
</dbReference>
<keyword evidence="1" id="KW-1133">Transmembrane helix</keyword>
<dbReference type="AlphaFoldDB" id="A0A6A7A8F6"/>
<evidence type="ECO:0000256" key="1">
    <source>
        <dbReference type="SAM" id="Phobius"/>
    </source>
</evidence>
<name>A0A6A7A8F6_9PLEO</name>
<keyword evidence="4" id="KW-1185">Reference proteome</keyword>
<proteinExistence type="predicted"/>
<dbReference type="EMBL" id="MU006221">
    <property type="protein sequence ID" value="KAF2829009.1"/>
    <property type="molecule type" value="Genomic_DNA"/>
</dbReference>
<keyword evidence="1" id="KW-0472">Membrane</keyword>
<dbReference type="InterPro" id="IPR046529">
    <property type="entry name" value="DUF6594"/>
</dbReference>
<protein>
    <recommendedName>
        <fullName evidence="2">DUF6594 domain-containing protein</fullName>
    </recommendedName>
</protein>
<feature type="transmembrane region" description="Helical" evidence="1">
    <location>
        <begin position="207"/>
        <end position="231"/>
    </location>
</feature>
<dbReference type="Pfam" id="PF20237">
    <property type="entry name" value="DUF6594"/>
    <property type="match status" value="1"/>
</dbReference>
<dbReference type="OrthoDB" id="3533814at2759"/>
<dbReference type="PANTHER" id="PTHR34502:SF4">
    <property type="entry name" value="DUF6594 DOMAIN-CONTAINING PROTEIN"/>
    <property type="match status" value="1"/>
</dbReference>
<evidence type="ECO:0000259" key="2">
    <source>
        <dbReference type="Pfam" id="PF20237"/>
    </source>
</evidence>
<dbReference type="Proteomes" id="UP000799424">
    <property type="component" value="Unassembled WGS sequence"/>
</dbReference>
<sequence>MDIEKTAGTSQYLSGYPSLAAFIATDRDQTTAIFKRFRRLGARHLLHVQSHLAELQAELDVLDREDFEGNLDMKQCSRNWKRFCDVATYDDRQRKKRDLGSEIGHSLKQYREALFYESRLASLPHPTKRTLEAFRYNFFNFHGGNPYPTLGGNSTTLFDDEDDLVALLGEDRDPLTAFLQDRCARLFKSGATHNNIMYAPDRRFARVVTFLSILNAAALLVGAIVSLYAITSPKTKLGIVALFTALFASNVGVLTNARRAELFAATAAYAAVLVVFVSGPLGGETGTRGQG</sequence>
<gene>
    <name evidence="3" type="ORF">CC86DRAFT_368147</name>
</gene>
<feature type="transmembrane region" description="Helical" evidence="1">
    <location>
        <begin position="262"/>
        <end position="281"/>
    </location>
</feature>
<feature type="domain" description="DUF6594" evidence="2">
    <location>
        <begin position="16"/>
        <end position="274"/>
    </location>
</feature>
<feature type="transmembrane region" description="Helical" evidence="1">
    <location>
        <begin position="237"/>
        <end position="255"/>
    </location>
</feature>
<organism evidence="3 4">
    <name type="scientific">Ophiobolus disseminans</name>
    <dbReference type="NCBI Taxonomy" id="1469910"/>
    <lineage>
        <taxon>Eukaryota</taxon>
        <taxon>Fungi</taxon>
        <taxon>Dikarya</taxon>
        <taxon>Ascomycota</taxon>
        <taxon>Pezizomycotina</taxon>
        <taxon>Dothideomycetes</taxon>
        <taxon>Pleosporomycetidae</taxon>
        <taxon>Pleosporales</taxon>
        <taxon>Pleosporineae</taxon>
        <taxon>Phaeosphaeriaceae</taxon>
        <taxon>Ophiobolus</taxon>
    </lineage>
</organism>
<keyword evidence="1" id="KW-0812">Transmembrane</keyword>
<feature type="non-terminal residue" evidence="3">
    <location>
        <position position="1"/>
    </location>
</feature>